<dbReference type="InterPro" id="IPR001387">
    <property type="entry name" value="Cro/C1-type_HTH"/>
</dbReference>
<reference evidence="1" key="1">
    <citation type="submission" date="2020-01" db="EMBL/GenBank/DDBJ databases">
        <authorList>
            <person name="Seo Y.L."/>
        </authorList>
    </citation>
    <scope>NUCLEOTIDE SEQUENCE</scope>
    <source>
        <strain evidence="1">R11</strain>
    </source>
</reference>
<name>A0A966DUH9_9SPHI</name>
<dbReference type="AlphaFoldDB" id="A0A966DUH9"/>
<sequence>MEKHYGQIVELVIRKDGFSITELARLTHVNRRSVYNWFNQKYLKIEIIYRIGCIIKHDFSKDFPDLFTPEDFKDIQNPKPSNYDDCSIWELPNHHIWKDKYISLLEQYNKVLLMHTSISSTKPDDDMSSMVKSY</sequence>
<comment type="caution">
    <text evidence="1">The sequence shown here is derived from an EMBL/GenBank/DDBJ whole genome shotgun (WGS) entry which is preliminary data.</text>
</comment>
<organism evidence="1 2">
    <name type="scientific">Mucilaginibacter agri</name>
    <dbReference type="NCBI Taxonomy" id="2695265"/>
    <lineage>
        <taxon>Bacteria</taxon>
        <taxon>Pseudomonadati</taxon>
        <taxon>Bacteroidota</taxon>
        <taxon>Sphingobacteriia</taxon>
        <taxon>Sphingobacteriales</taxon>
        <taxon>Sphingobacteriaceae</taxon>
        <taxon>Mucilaginibacter</taxon>
    </lineage>
</organism>
<proteinExistence type="predicted"/>
<dbReference type="Proteomes" id="UP000638732">
    <property type="component" value="Unassembled WGS sequence"/>
</dbReference>
<dbReference type="EMBL" id="WWEO01000045">
    <property type="protein sequence ID" value="NCD72383.1"/>
    <property type="molecule type" value="Genomic_DNA"/>
</dbReference>
<dbReference type="CDD" id="cd00093">
    <property type="entry name" value="HTH_XRE"/>
    <property type="match status" value="1"/>
</dbReference>
<dbReference type="RefSeq" id="WP_166588330.1">
    <property type="nucleotide sequence ID" value="NZ_WWEO01000045.1"/>
</dbReference>
<reference evidence="1" key="2">
    <citation type="submission" date="2020-10" db="EMBL/GenBank/DDBJ databases">
        <title>Mucilaginibacter sp. nov., isolated from soil.</title>
        <authorList>
            <person name="Jeon C.O."/>
        </authorList>
    </citation>
    <scope>NUCLEOTIDE SEQUENCE</scope>
    <source>
        <strain evidence="1">R11</strain>
    </source>
</reference>
<gene>
    <name evidence="1" type="ORF">GSY63_23665</name>
</gene>
<evidence type="ECO:0000313" key="1">
    <source>
        <dbReference type="EMBL" id="NCD72383.1"/>
    </source>
</evidence>
<evidence type="ECO:0000313" key="2">
    <source>
        <dbReference type="Proteomes" id="UP000638732"/>
    </source>
</evidence>
<keyword evidence="2" id="KW-1185">Reference proteome</keyword>
<protein>
    <submittedName>
        <fullName evidence="1">Uncharacterized protein</fullName>
    </submittedName>
</protein>
<accession>A0A966DUH9</accession>